<dbReference type="InterPro" id="IPR036388">
    <property type="entry name" value="WH-like_DNA-bd_sf"/>
</dbReference>
<evidence type="ECO:0000259" key="4">
    <source>
        <dbReference type="PROSITE" id="PS50995"/>
    </source>
</evidence>
<dbReference type="Gene3D" id="1.10.10.10">
    <property type="entry name" value="Winged helix-like DNA-binding domain superfamily/Winged helix DNA-binding domain"/>
    <property type="match status" value="1"/>
</dbReference>
<evidence type="ECO:0000256" key="3">
    <source>
        <dbReference type="ARBA" id="ARBA00023163"/>
    </source>
</evidence>
<sequence>MRHIGMDRATVGQVIRRLENRGLVERSTAPGDARRKVVVLTADGRKLVKDANKAALHVSDRMLEPLAPLERQQLTALLSKMVAALNAQAPTPIEPPEA</sequence>
<reference evidence="6" key="1">
    <citation type="journal article" date="2019" name="Int. J. Syst. Evol. Microbiol.">
        <title>The Global Catalogue of Microorganisms (GCM) 10K type strain sequencing project: providing services to taxonomists for standard genome sequencing and annotation.</title>
        <authorList>
            <consortium name="The Broad Institute Genomics Platform"/>
            <consortium name="The Broad Institute Genome Sequencing Center for Infectious Disease"/>
            <person name="Wu L."/>
            <person name="Ma J."/>
        </authorList>
    </citation>
    <scope>NUCLEOTIDE SEQUENCE [LARGE SCALE GENOMIC DNA]</scope>
    <source>
        <strain evidence="6">JCM 14330</strain>
    </source>
</reference>
<dbReference type="PANTHER" id="PTHR42756">
    <property type="entry name" value="TRANSCRIPTIONAL REGULATOR, MARR"/>
    <property type="match status" value="1"/>
</dbReference>
<keyword evidence="6" id="KW-1185">Reference proteome</keyword>
<accession>A0ABP3N0A3</accession>
<keyword evidence="1" id="KW-0805">Transcription regulation</keyword>
<dbReference type="PROSITE" id="PS50995">
    <property type="entry name" value="HTH_MARR_2"/>
    <property type="match status" value="1"/>
</dbReference>
<gene>
    <name evidence="5" type="ORF">GCM10009097_54190</name>
</gene>
<dbReference type="InterPro" id="IPR000835">
    <property type="entry name" value="HTH_MarR-typ"/>
</dbReference>
<evidence type="ECO:0000256" key="1">
    <source>
        <dbReference type="ARBA" id="ARBA00023015"/>
    </source>
</evidence>
<dbReference type="Pfam" id="PF01047">
    <property type="entry name" value="MarR"/>
    <property type="match status" value="1"/>
</dbReference>
<proteinExistence type="predicted"/>
<comment type="caution">
    <text evidence="5">The sequence shown here is derived from an EMBL/GenBank/DDBJ whole genome shotgun (WGS) entry which is preliminary data.</text>
</comment>
<evidence type="ECO:0000256" key="2">
    <source>
        <dbReference type="ARBA" id="ARBA00023125"/>
    </source>
</evidence>
<name>A0ABP3N0A3_9BURK</name>
<keyword evidence="2" id="KW-0238">DNA-binding</keyword>
<dbReference type="Proteomes" id="UP001501706">
    <property type="component" value="Unassembled WGS sequence"/>
</dbReference>
<evidence type="ECO:0000313" key="6">
    <source>
        <dbReference type="Proteomes" id="UP001501706"/>
    </source>
</evidence>
<dbReference type="PANTHER" id="PTHR42756:SF1">
    <property type="entry name" value="TRANSCRIPTIONAL REPRESSOR OF EMRAB OPERON"/>
    <property type="match status" value="1"/>
</dbReference>
<protein>
    <recommendedName>
        <fullName evidence="4">HTH marR-type domain-containing protein</fullName>
    </recommendedName>
</protein>
<organism evidence="5 6">
    <name type="scientific">Pigmentiphaga daeguensis</name>
    <dbReference type="NCBI Taxonomy" id="414049"/>
    <lineage>
        <taxon>Bacteria</taxon>
        <taxon>Pseudomonadati</taxon>
        <taxon>Pseudomonadota</taxon>
        <taxon>Betaproteobacteria</taxon>
        <taxon>Burkholderiales</taxon>
        <taxon>Alcaligenaceae</taxon>
        <taxon>Pigmentiphaga</taxon>
    </lineage>
</organism>
<keyword evidence="3" id="KW-0804">Transcription</keyword>
<dbReference type="InterPro" id="IPR036390">
    <property type="entry name" value="WH_DNA-bd_sf"/>
</dbReference>
<dbReference type="SUPFAM" id="SSF46785">
    <property type="entry name" value="Winged helix' DNA-binding domain"/>
    <property type="match status" value="1"/>
</dbReference>
<dbReference type="PRINTS" id="PR00598">
    <property type="entry name" value="HTHMARR"/>
</dbReference>
<feature type="domain" description="HTH marR-type" evidence="4">
    <location>
        <begin position="1"/>
        <end position="83"/>
    </location>
</feature>
<evidence type="ECO:0000313" key="5">
    <source>
        <dbReference type="EMBL" id="GAA0529898.1"/>
    </source>
</evidence>
<dbReference type="EMBL" id="BAAAEN010000034">
    <property type="protein sequence ID" value="GAA0529898.1"/>
    <property type="molecule type" value="Genomic_DNA"/>
</dbReference>